<dbReference type="EMBL" id="CP118224">
    <property type="protein sequence ID" value="WMC09282.1"/>
    <property type="molecule type" value="Genomic_DNA"/>
</dbReference>
<keyword evidence="1" id="KW-0472">Membrane</keyword>
<name>A0AA50KLM0_9GAMM</name>
<sequence>MSLVQVQQGEPLFCLSALDLSTSSTTFSNKNPHHSAFAPVLAGVHKPSGIFFVAFFKLLILLALFFACFFASLNESRALPGFSPVPLTQSTPLSTEMVDNLRHPRRHKAFGGCA</sequence>
<dbReference type="RefSeq" id="WP_306760484.1">
    <property type="nucleotide sequence ID" value="NZ_CP118224.1"/>
</dbReference>
<evidence type="ECO:0000256" key="1">
    <source>
        <dbReference type="SAM" id="Phobius"/>
    </source>
</evidence>
<dbReference type="AlphaFoldDB" id="A0AA50KLM0"/>
<dbReference type="Proteomes" id="UP001223802">
    <property type="component" value="Chromosome"/>
</dbReference>
<reference evidence="2 3" key="1">
    <citation type="submission" date="2023-02" db="EMBL/GenBank/DDBJ databases">
        <title>Complete genome sequence of a novel bacterium Oceanimonas sp. NTOU-MSR1 isolated from marine coast sediment.</title>
        <authorList>
            <person name="Yang H.-T."/>
            <person name="Chen Y.-L."/>
            <person name="Ho Y.-N."/>
        </authorList>
    </citation>
    <scope>NUCLEOTIDE SEQUENCE [LARGE SCALE GENOMIC DNA]</scope>
    <source>
        <strain evidence="2 3">NTOU-MSR1</strain>
    </source>
</reference>
<dbReference type="KEGG" id="ope:PU634_09080"/>
<gene>
    <name evidence="2" type="ORF">PU634_09080</name>
</gene>
<proteinExistence type="predicted"/>
<protein>
    <submittedName>
        <fullName evidence="2">Uncharacterized protein</fullName>
    </submittedName>
</protein>
<keyword evidence="1" id="KW-1133">Transmembrane helix</keyword>
<evidence type="ECO:0000313" key="2">
    <source>
        <dbReference type="EMBL" id="WMC09282.1"/>
    </source>
</evidence>
<evidence type="ECO:0000313" key="3">
    <source>
        <dbReference type="Proteomes" id="UP001223802"/>
    </source>
</evidence>
<keyword evidence="3" id="KW-1185">Reference proteome</keyword>
<organism evidence="2 3">
    <name type="scientific">Oceanimonas pelagia</name>
    <dbReference type="NCBI Taxonomy" id="3028314"/>
    <lineage>
        <taxon>Bacteria</taxon>
        <taxon>Pseudomonadati</taxon>
        <taxon>Pseudomonadota</taxon>
        <taxon>Gammaproteobacteria</taxon>
        <taxon>Aeromonadales</taxon>
        <taxon>Aeromonadaceae</taxon>
        <taxon>Oceanimonas</taxon>
    </lineage>
</organism>
<feature type="transmembrane region" description="Helical" evidence="1">
    <location>
        <begin position="50"/>
        <end position="73"/>
    </location>
</feature>
<keyword evidence="1" id="KW-0812">Transmembrane</keyword>
<accession>A0AA50KLM0</accession>